<protein>
    <submittedName>
        <fullName evidence="4">Transglycosylase SLT domain-containing protein</fullName>
    </submittedName>
</protein>
<evidence type="ECO:0000259" key="3">
    <source>
        <dbReference type="Pfam" id="PF01464"/>
    </source>
</evidence>
<accession>A0ABU9BYS8</accession>
<dbReference type="InterPro" id="IPR023346">
    <property type="entry name" value="Lysozyme-like_dom_sf"/>
</dbReference>
<sequence>MLSALIHALLLRRSRPRHPRPLRPLHGLALWVGLALLAGTGAASAQATDTSAVQPSAGVDPLIRDAREAFVRRDRSRLAAFRIAAIDSRHPLAPWVDYWDLTSRLNEATADEVEAFYARWPASYVEDRLRNDWLLELGRRRDWAAFSRDLPRFRMNDDRQVHCYAVLVDHLAGKPVLDAARRVWMAQREPDDACLLMGRTLFEAKVFSADDIWRRVRLGVENNRVKLARQSAALLGDPVDKALVELLDKPTRYLLTKASSLTHHRSELASLAVARVAASDTDAAANLLQERWAAILGAEHAAWAWSQVAKQGALQLRPDALGWTRNAFEALPKRQTNTPDWSDDTLGWLARSALRNGQGSERWIWTLRSIEAMSATERADPAWAYWRARGVLGMAPAAEAGEAARNEARRLLQGIASPLNFYGQLAAEELGNVAPLPGRPVSPTGAEQAAARNHAGLQRALLAIGMGLRSEGVREWNFSLIGMSDRELIAAAQLACDREVWDRCINSADRTRAEIDLTLRYPTPLRRELLAKAGDIGLDPAYVYGLIRQESRFIVDARSNVGASGLMQVMPATAKWTARKIGLTSFRPEMITERDTNLRIGTAYLKLVLDDLGGSQAMAAAAYNAGPGRPRRWREGPVVEAAIWAENIPFNETRDYVKKVLSNATIYAGLLSGKPASLKARLGAPIGPREATAAPANDDLP</sequence>
<proteinExistence type="inferred from homology"/>
<evidence type="ECO:0000256" key="2">
    <source>
        <dbReference type="ARBA" id="ARBA00022729"/>
    </source>
</evidence>
<comment type="caution">
    <text evidence="4">The sequence shown here is derived from an EMBL/GenBank/DDBJ whole genome shotgun (WGS) entry which is preliminary data.</text>
</comment>
<dbReference type="PANTHER" id="PTHR37423:SF5">
    <property type="entry name" value="SOLUBLE LYTIC MUREIN TRANSGLYCOSYLASE"/>
    <property type="match status" value="1"/>
</dbReference>
<dbReference type="Gene3D" id="1.25.20.10">
    <property type="entry name" value="Bacterial muramidases"/>
    <property type="match status" value="1"/>
</dbReference>
<evidence type="ECO:0000313" key="4">
    <source>
        <dbReference type="EMBL" id="MEK8044756.1"/>
    </source>
</evidence>
<dbReference type="InterPro" id="IPR008939">
    <property type="entry name" value="Lytic_TGlycosylase_superhlx_U"/>
</dbReference>
<dbReference type="SUPFAM" id="SSF48435">
    <property type="entry name" value="Bacterial muramidases"/>
    <property type="match status" value="1"/>
</dbReference>
<keyword evidence="5" id="KW-1185">Reference proteome</keyword>
<reference evidence="4 5" key="1">
    <citation type="submission" date="2024-04" db="EMBL/GenBank/DDBJ databases">
        <title>Novel species of the genus Ideonella isolated from streams.</title>
        <authorList>
            <person name="Lu H."/>
        </authorList>
    </citation>
    <scope>NUCLEOTIDE SEQUENCE [LARGE SCALE GENOMIC DNA]</scope>
    <source>
        <strain evidence="4 5">LYT19W</strain>
    </source>
</reference>
<dbReference type="CDD" id="cd13401">
    <property type="entry name" value="Slt70-like"/>
    <property type="match status" value="1"/>
</dbReference>
<comment type="similarity">
    <text evidence="1">Belongs to the transglycosylase Slt family.</text>
</comment>
<dbReference type="Gene3D" id="1.10.530.10">
    <property type="match status" value="1"/>
</dbReference>
<dbReference type="EMBL" id="JBBUTI010000001">
    <property type="protein sequence ID" value="MEK8044756.1"/>
    <property type="molecule type" value="Genomic_DNA"/>
</dbReference>
<evidence type="ECO:0000256" key="1">
    <source>
        <dbReference type="ARBA" id="ARBA00007734"/>
    </source>
</evidence>
<dbReference type="InterPro" id="IPR008258">
    <property type="entry name" value="Transglycosylase_SLT_dom_1"/>
</dbReference>
<dbReference type="RefSeq" id="WP_341396918.1">
    <property type="nucleotide sequence ID" value="NZ_JBBUTI010000001.1"/>
</dbReference>
<evidence type="ECO:0000313" key="5">
    <source>
        <dbReference type="Proteomes" id="UP001379945"/>
    </source>
</evidence>
<name>A0ABU9BYS8_9BURK</name>
<gene>
    <name evidence="4" type="ORF">AACH00_00190</name>
</gene>
<organism evidence="4 5">
    <name type="scientific">Ideonella margarita</name>
    <dbReference type="NCBI Taxonomy" id="2984191"/>
    <lineage>
        <taxon>Bacteria</taxon>
        <taxon>Pseudomonadati</taxon>
        <taxon>Pseudomonadota</taxon>
        <taxon>Betaproteobacteria</taxon>
        <taxon>Burkholderiales</taxon>
        <taxon>Sphaerotilaceae</taxon>
        <taxon>Ideonella</taxon>
    </lineage>
</organism>
<dbReference type="Proteomes" id="UP001379945">
    <property type="component" value="Unassembled WGS sequence"/>
</dbReference>
<dbReference type="PANTHER" id="PTHR37423">
    <property type="entry name" value="SOLUBLE LYTIC MUREIN TRANSGLYCOSYLASE-RELATED"/>
    <property type="match status" value="1"/>
</dbReference>
<feature type="domain" description="Transglycosylase SLT" evidence="3">
    <location>
        <begin position="536"/>
        <end position="635"/>
    </location>
</feature>
<keyword evidence="2" id="KW-0732">Signal</keyword>
<dbReference type="Pfam" id="PF01464">
    <property type="entry name" value="SLT"/>
    <property type="match status" value="1"/>
</dbReference>
<dbReference type="SUPFAM" id="SSF53955">
    <property type="entry name" value="Lysozyme-like"/>
    <property type="match status" value="1"/>
</dbReference>